<protein>
    <recommendedName>
        <fullName evidence="3">AP-5 complex subunit beta-1</fullName>
    </recommendedName>
</protein>
<comment type="caution">
    <text evidence="1">The sequence shown here is derived from an EMBL/GenBank/DDBJ whole genome shotgun (WGS) entry which is preliminary data.</text>
</comment>
<name>A0ABN9T8S5_9DINO</name>
<evidence type="ECO:0000313" key="2">
    <source>
        <dbReference type="Proteomes" id="UP001189429"/>
    </source>
</evidence>
<dbReference type="Proteomes" id="UP001189429">
    <property type="component" value="Unassembled WGS sequence"/>
</dbReference>
<reference evidence="1" key="1">
    <citation type="submission" date="2023-10" db="EMBL/GenBank/DDBJ databases">
        <authorList>
            <person name="Chen Y."/>
            <person name="Shah S."/>
            <person name="Dougan E. K."/>
            <person name="Thang M."/>
            <person name="Chan C."/>
        </authorList>
    </citation>
    <scope>NUCLEOTIDE SEQUENCE [LARGE SCALE GENOMIC DNA]</scope>
</reference>
<keyword evidence="2" id="KW-1185">Reference proteome</keyword>
<proteinExistence type="predicted"/>
<dbReference type="Gene3D" id="2.60.40.1230">
    <property type="match status" value="1"/>
</dbReference>
<dbReference type="EMBL" id="CAUYUJ010014461">
    <property type="protein sequence ID" value="CAK0841532.1"/>
    <property type="molecule type" value="Genomic_DNA"/>
</dbReference>
<organism evidence="1 2">
    <name type="scientific">Prorocentrum cordatum</name>
    <dbReference type="NCBI Taxonomy" id="2364126"/>
    <lineage>
        <taxon>Eukaryota</taxon>
        <taxon>Sar</taxon>
        <taxon>Alveolata</taxon>
        <taxon>Dinophyceae</taxon>
        <taxon>Prorocentrales</taxon>
        <taxon>Prorocentraceae</taxon>
        <taxon>Prorocentrum</taxon>
    </lineage>
</organism>
<sequence>MGALVSRAPPARRECIDRTNDCFRALLSERRGPYYEDEQVAMHMSLTSSNSGSRPCLDFDVAVANRGVRPIHEVRLVPGEPVAFCELRVQQDPQAQPGGRVAPRQRATFHGQLAALGPFEAAPQVILSYFLPDDSECRVRLRLPLAISQLMSPSKVEAREAVDLWGSEDFVRGEVAAACAVRGTLLSSGAPFSVWRALELGGALASVPGATESPRGILLVSSYPQKGQRVPALILARVELGGPGGLRAGPPADAKACRVCVRSASHLVNRALTQALLDVLCEVADPVLMP</sequence>
<evidence type="ECO:0008006" key="3">
    <source>
        <dbReference type="Google" id="ProtNLM"/>
    </source>
</evidence>
<accession>A0ABN9T8S5</accession>
<gene>
    <name evidence="1" type="ORF">PCOR1329_LOCUS36704</name>
</gene>
<evidence type="ECO:0000313" key="1">
    <source>
        <dbReference type="EMBL" id="CAK0841532.1"/>
    </source>
</evidence>